<evidence type="ECO:0000256" key="1">
    <source>
        <dbReference type="ARBA" id="ARBA00006484"/>
    </source>
</evidence>
<evidence type="ECO:0000256" key="2">
    <source>
        <dbReference type="ARBA" id="ARBA00023002"/>
    </source>
</evidence>
<gene>
    <name evidence="4" type="ORF">DNL40_07640</name>
</gene>
<dbReference type="Proteomes" id="UP000248783">
    <property type="component" value="Unassembled WGS sequence"/>
</dbReference>
<name>A0A2W5YFN4_9MICO</name>
<dbReference type="InterPro" id="IPR057326">
    <property type="entry name" value="KR_dom"/>
</dbReference>
<dbReference type="SUPFAM" id="SSF51735">
    <property type="entry name" value="NAD(P)-binding Rossmann-fold domains"/>
    <property type="match status" value="1"/>
</dbReference>
<evidence type="ECO:0000313" key="4">
    <source>
        <dbReference type="EMBL" id="PZR53381.1"/>
    </source>
</evidence>
<comment type="similarity">
    <text evidence="1">Belongs to the short-chain dehydrogenases/reductases (SDR) family.</text>
</comment>
<dbReference type="GO" id="GO:0016491">
    <property type="term" value="F:oxidoreductase activity"/>
    <property type="evidence" value="ECO:0007669"/>
    <property type="project" value="UniProtKB-KW"/>
</dbReference>
<dbReference type="AlphaFoldDB" id="A0A2W5YFN4"/>
<feature type="domain" description="Ketoreductase" evidence="3">
    <location>
        <begin position="18"/>
        <end position="214"/>
    </location>
</feature>
<dbReference type="InterPro" id="IPR036291">
    <property type="entry name" value="NAD(P)-bd_dom_sf"/>
</dbReference>
<accession>A0A2W5YFN4</accession>
<evidence type="ECO:0000259" key="3">
    <source>
        <dbReference type="SMART" id="SM00822"/>
    </source>
</evidence>
<keyword evidence="2" id="KW-0560">Oxidoreductase</keyword>
<dbReference type="SMART" id="SM00822">
    <property type="entry name" value="PKS_KR"/>
    <property type="match status" value="1"/>
</dbReference>
<proteinExistence type="inferred from homology"/>
<organism evidence="4 5">
    <name type="scientific">Xylanimonas oleitrophica</name>
    <dbReference type="NCBI Taxonomy" id="2607479"/>
    <lineage>
        <taxon>Bacteria</taxon>
        <taxon>Bacillati</taxon>
        <taxon>Actinomycetota</taxon>
        <taxon>Actinomycetes</taxon>
        <taxon>Micrococcales</taxon>
        <taxon>Promicromonosporaceae</taxon>
        <taxon>Xylanimonas</taxon>
    </lineage>
</organism>
<dbReference type="Pfam" id="PF00106">
    <property type="entry name" value="adh_short"/>
    <property type="match status" value="1"/>
</dbReference>
<dbReference type="CDD" id="cd05233">
    <property type="entry name" value="SDR_c"/>
    <property type="match status" value="1"/>
</dbReference>
<comment type="caution">
    <text evidence="4">The sequence shown here is derived from an EMBL/GenBank/DDBJ whole genome shotgun (WGS) entry which is preliminary data.</text>
</comment>
<evidence type="ECO:0000313" key="5">
    <source>
        <dbReference type="Proteomes" id="UP000248783"/>
    </source>
</evidence>
<sequence>MLVKDARLEDNPYLLRSRTAVVTGAAGGIGQAVARALLDAGASVASLDRRESVLLAERAVPVVPGARALGVVADVTDVQALHDARDAVHRSLGRVDLVVANAGVMYGGAFERASEEQWASMVDVNIVGSLNTARAFIDDLLETAAEDRPTDLVFVGSVASHLLLPEFSVYSATAAARAHLSRTLRAELSGRGVRVRHVEPGTTLSALGSGIDDATARERLNRMRAVEQPLTPSDVAHSVVFAASLPPNVNVAELVVMPTRQA</sequence>
<keyword evidence="5" id="KW-1185">Reference proteome</keyword>
<reference evidence="4 5" key="1">
    <citation type="submission" date="2018-06" db="EMBL/GenBank/DDBJ databases">
        <title>Whole genome sequencing of a novel hydrocarbon degrading bacterial strain, PW21 isolated from oil contaminated produced water sample.</title>
        <authorList>
            <person name="Nagkirti P."/>
            <person name="Shaikh A."/>
            <person name="Gowdaman V."/>
            <person name="Engineer A.E."/>
            <person name="Dagar S."/>
            <person name="Dhakephalkar P.K."/>
        </authorList>
    </citation>
    <scope>NUCLEOTIDE SEQUENCE [LARGE SCALE GENOMIC DNA]</scope>
    <source>
        <strain evidence="4 5">PW21</strain>
    </source>
</reference>
<dbReference type="PANTHER" id="PTHR43669">
    <property type="entry name" value="5-KETO-D-GLUCONATE 5-REDUCTASE"/>
    <property type="match status" value="1"/>
</dbReference>
<dbReference type="RefSeq" id="WP_111250659.1">
    <property type="nucleotide sequence ID" value="NZ_QKWH01000004.1"/>
</dbReference>
<dbReference type="PANTHER" id="PTHR43669:SF3">
    <property type="entry name" value="ALCOHOL DEHYDROGENASE, PUTATIVE (AFU_ORTHOLOGUE AFUA_3G03445)-RELATED"/>
    <property type="match status" value="1"/>
</dbReference>
<dbReference type="PRINTS" id="PR00081">
    <property type="entry name" value="GDHRDH"/>
</dbReference>
<dbReference type="InterPro" id="IPR002347">
    <property type="entry name" value="SDR_fam"/>
</dbReference>
<protein>
    <submittedName>
        <fullName evidence="4">Short-chain dehydrogenase</fullName>
    </submittedName>
</protein>
<dbReference type="Gene3D" id="3.40.50.720">
    <property type="entry name" value="NAD(P)-binding Rossmann-like Domain"/>
    <property type="match status" value="1"/>
</dbReference>
<dbReference type="EMBL" id="QKWH01000004">
    <property type="protein sequence ID" value="PZR53381.1"/>
    <property type="molecule type" value="Genomic_DNA"/>
</dbReference>